<dbReference type="Pfam" id="PF00120">
    <property type="entry name" value="Gln-synt_C"/>
    <property type="match status" value="1"/>
</dbReference>
<dbReference type="InterPro" id="IPR014746">
    <property type="entry name" value="Gln_synth/guanido_kin_cat_dom"/>
</dbReference>
<dbReference type="PROSITE" id="PS51987">
    <property type="entry name" value="GS_CATALYTIC"/>
    <property type="match status" value="1"/>
</dbReference>
<dbReference type="PANTHER" id="PTHR43785:SF2">
    <property type="entry name" value="TYPE-1 GLUTAMINE SYNTHETASE 1"/>
    <property type="match status" value="1"/>
</dbReference>
<gene>
    <name evidence="3" type="ORF">METZ01_LOCUS420381</name>
</gene>
<reference evidence="3" key="1">
    <citation type="submission" date="2018-05" db="EMBL/GenBank/DDBJ databases">
        <authorList>
            <person name="Lanie J.A."/>
            <person name="Ng W.-L."/>
            <person name="Kazmierczak K.M."/>
            <person name="Andrzejewski T.M."/>
            <person name="Davidsen T.M."/>
            <person name="Wayne K.J."/>
            <person name="Tettelin H."/>
            <person name="Glass J.I."/>
            <person name="Rusch D."/>
            <person name="Podicherti R."/>
            <person name="Tsui H.-C.T."/>
            <person name="Winkler M.E."/>
        </authorList>
    </citation>
    <scope>NUCLEOTIDE SEQUENCE</scope>
</reference>
<sequence>VSHPLVMLLVSDLSGRMRGKSVPLLGSERLLEEGLGWIPANAVLTCFGPMAKVENDALGELRLIPAENEPTTFSHDGLNIDQNWWIGKIVRMDGFPWECCLRSQLESAISILRDRFQLELQVGLEQEFYLTGRKDQLNTNSLEAFCEASDFLKSYAECLDSAGIAFKSLHPENGPGQYELSLPKMGPLQAADQLLLAKGIGRHCAAKMDEHLTFSPIINSVTIGSGLHVHFSLQDLEGRERNSV</sequence>
<feature type="non-terminal residue" evidence="3">
    <location>
        <position position="244"/>
    </location>
</feature>
<evidence type="ECO:0000256" key="1">
    <source>
        <dbReference type="ARBA" id="ARBA00022598"/>
    </source>
</evidence>
<dbReference type="InterPro" id="IPR036651">
    <property type="entry name" value="Gln_synt_N_sf"/>
</dbReference>
<feature type="non-terminal residue" evidence="3">
    <location>
        <position position="1"/>
    </location>
</feature>
<dbReference type="SUPFAM" id="SSF55931">
    <property type="entry name" value="Glutamine synthetase/guanido kinase"/>
    <property type="match status" value="1"/>
</dbReference>
<evidence type="ECO:0000313" key="3">
    <source>
        <dbReference type="EMBL" id="SVD67527.1"/>
    </source>
</evidence>
<accession>A0A382X8L5</accession>
<dbReference type="InterPro" id="IPR008146">
    <property type="entry name" value="Gln_synth_cat_dom"/>
</dbReference>
<dbReference type="AlphaFoldDB" id="A0A382X8L5"/>
<dbReference type="EMBL" id="UINC01165882">
    <property type="protein sequence ID" value="SVD67527.1"/>
    <property type="molecule type" value="Genomic_DNA"/>
</dbReference>
<evidence type="ECO:0000259" key="2">
    <source>
        <dbReference type="PROSITE" id="PS51987"/>
    </source>
</evidence>
<name>A0A382X8L5_9ZZZZ</name>
<dbReference type="GO" id="GO:0004356">
    <property type="term" value="F:glutamine synthetase activity"/>
    <property type="evidence" value="ECO:0007669"/>
    <property type="project" value="InterPro"/>
</dbReference>
<dbReference type="PANTHER" id="PTHR43785">
    <property type="entry name" value="GAMMA-GLUTAMYLPUTRESCINE SYNTHETASE"/>
    <property type="match status" value="1"/>
</dbReference>
<protein>
    <recommendedName>
        <fullName evidence="2">GS catalytic domain-containing protein</fullName>
    </recommendedName>
</protein>
<dbReference type="SMART" id="SM01230">
    <property type="entry name" value="Gln-synt_C"/>
    <property type="match status" value="1"/>
</dbReference>
<keyword evidence="1" id="KW-0436">Ligase</keyword>
<feature type="domain" description="GS catalytic" evidence="2">
    <location>
        <begin position="101"/>
        <end position="244"/>
    </location>
</feature>
<dbReference type="Gene3D" id="3.10.20.70">
    <property type="entry name" value="Glutamine synthetase, N-terminal domain"/>
    <property type="match status" value="1"/>
</dbReference>
<dbReference type="GO" id="GO:0006542">
    <property type="term" value="P:glutamine biosynthetic process"/>
    <property type="evidence" value="ECO:0007669"/>
    <property type="project" value="InterPro"/>
</dbReference>
<dbReference type="Gene3D" id="3.30.590.10">
    <property type="entry name" value="Glutamine synthetase/guanido kinase, catalytic domain"/>
    <property type="match status" value="1"/>
</dbReference>
<proteinExistence type="predicted"/>
<organism evidence="3">
    <name type="scientific">marine metagenome</name>
    <dbReference type="NCBI Taxonomy" id="408172"/>
    <lineage>
        <taxon>unclassified sequences</taxon>
        <taxon>metagenomes</taxon>
        <taxon>ecological metagenomes</taxon>
    </lineage>
</organism>